<keyword evidence="2 6" id="KW-0812">Transmembrane</keyword>
<comment type="caution">
    <text evidence="8">The sequence shown here is derived from an EMBL/GenBank/DDBJ whole genome shotgun (WGS) entry which is preliminary data.</text>
</comment>
<keyword evidence="4 6" id="KW-0472">Membrane</keyword>
<feature type="domain" description="ABC-2 type transporter transmembrane" evidence="7">
    <location>
        <begin position="516"/>
        <end position="696"/>
    </location>
</feature>
<keyword evidence="9" id="KW-1185">Reference proteome</keyword>
<evidence type="ECO:0000256" key="3">
    <source>
        <dbReference type="ARBA" id="ARBA00022989"/>
    </source>
</evidence>
<dbReference type="Gene3D" id="3.40.1710.10">
    <property type="entry name" value="abc type-2 transporter like domain"/>
    <property type="match status" value="1"/>
</dbReference>
<feature type="transmembrane region" description="Helical" evidence="6">
    <location>
        <begin position="682"/>
        <end position="700"/>
    </location>
</feature>
<dbReference type="Proteomes" id="UP000722989">
    <property type="component" value="Unassembled WGS sequence"/>
</dbReference>
<dbReference type="Pfam" id="PF12698">
    <property type="entry name" value="ABC2_membrane_3"/>
    <property type="match status" value="2"/>
</dbReference>
<comment type="subcellular location">
    <subcellularLocation>
        <location evidence="1">Membrane</location>
        <topology evidence="1">Multi-pass membrane protein</topology>
    </subcellularLocation>
</comment>
<dbReference type="InterPro" id="IPR011049">
    <property type="entry name" value="Serralysin-like_metalloprot_C"/>
</dbReference>
<dbReference type="InterPro" id="IPR017501">
    <property type="entry name" value="Phage_infect_YhgE_C"/>
</dbReference>
<dbReference type="SUPFAM" id="SSF58104">
    <property type="entry name" value="Methyl-accepting chemotaxis protein (MCP) signaling domain"/>
    <property type="match status" value="1"/>
</dbReference>
<gene>
    <name evidence="8" type="ORF">HC031_21420</name>
</gene>
<dbReference type="InterPro" id="IPR051328">
    <property type="entry name" value="T7SS_ABC-Transporter"/>
</dbReference>
<dbReference type="EMBL" id="JAATVY010000017">
    <property type="protein sequence ID" value="NJC72259.1"/>
    <property type="molecule type" value="Genomic_DNA"/>
</dbReference>
<feature type="transmembrane region" description="Helical" evidence="6">
    <location>
        <begin position="562"/>
        <end position="585"/>
    </location>
</feature>
<dbReference type="NCBIfam" id="TIGR03062">
    <property type="entry name" value="pip_yhgE_Cterm"/>
    <property type="match status" value="1"/>
</dbReference>
<reference evidence="8 9" key="1">
    <citation type="submission" date="2020-03" db="EMBL/GenBank/DDBJ databases">
        <title>WGS of the type strain of Planosporangium spp.</title>
        <authorList>
            <person name="Thawai C."/>
        </authorList>
    </citation>
    <scope>NUCLEOTIDE SEQUENCE [LARGE SCALE GENOMIC DNA]</scope>
    <source>
        <strain evidence="8 9">TBRC 5610</strain>
    </source>
</reference>
<dbReference type="SUPFAM" id="SSF101967">
    <property type="entry name" value="Adhesin YadA, collagen-binding domain"/>
    <property type="match status" value="1"/>
</dbReference>
<evidence type="ECO:0000256" key="5">
    <source>
        <dbReference type="SAM" id="MobiDB-lite"/>
    </source>
</evidence>
<dbReference type="RefSeq" id="WP_167927173.1">
    <property type="nucleotide sequence ID" value="NZ_JAATVY010000017.1"/>
</dbReference>
<evidence type="ECO:0000259" key="7">
    <source>
        <dbReference type="Pfam" id="PF12698"/>
    </source>
</evidence>
<dbReference type="InterPro" id="IPR023908">
    <property type="entry name" value="xxxLxxG_rpt"/>
</dbReference>
<dbReference type="PANTHER" id="PTHR43077">
    <property type="entry name" value="TRANSPORT PERMEASE YVFS-RELATED"/>
    <property type="match status" value="1"/>
</dbReference>
<dbReference type="NCBIfam" id="TIGR03057">
    <property type="entry name" value="xxxLxxG_by_4"/>
    <property type="match status" value="4"/>
</dbReference>
<organism evidence="8 9">
    <name type="scientific">Planosporangium thailandense</name>
    <dbReference type="NCBI Taxonomy" id="765197"/>
    <lineage>
        <taxon>Bacteria</taxon>
        <taxon>Bacillati</taxon>
        <taxon>Actinomycetota</taxon>
        <taxon>Actinomycetes</taxon>
        <taxon>Micromonosporales</taxon>
        <taxon>Micromonosporaceae</taxon>
        <taxon>Planosporangium</taxon>
    </lineage>
</organism>
<feature type="transmembrane region" description="Helical" evidence="6">
    <location>
        <begin position="21"/>
        <end position="40"/>
    </location>
</feature>
<protein>
    <submittedName>
        <fullName evidence="8">YhgE/Pip domain-containing protein</fullName>
    </submittedName>
</protein>
<dbReference type="InterPro" id="IPR013525">
    <property type="entry name" value="ABC2_TM"/>
</dbReference>
<evidence type="ECO:0000313" key="8">
    <source>
        <dbReference type="EMBL" id="NJC72259.1"/>
    </source>
</evidence>
<accession>A0ABX0Y4M1</accession>
<evidence type="ECO:0000256" key="1">
    <source>
        <dbReference type="ARBA" id="ARBA00004141"/>
    </source>
</evidence>
<feature type="region of interest" description="Disordered" evidence="5">
    <location>
        <begin position="189"/>
        <end position="210"/>
    </location>
</feature>
<feature type="transmembrane region" description="Helical" evidence="6">
    <location>
        <begin position="521"/>
        <end position="541"/>
    </location>
</feature>
<dbReference type="InterPro" id="IPR017500">
    <property type="entry name" value="Phage_infect_YhgE_N"/>
</dbReference>
<evidence type="ECO:0000313" key="9">
    <source>
        <dbReference type="Proteomes" id="UP000722989"/>
    </source>
</evidence>
<keyword evidence="3 6" id="KW-1133">Transmembrane helix</keyword>
<evidence type="ECO:0000256" key="6">
    <source>
        <dbReference type="SAM" id="Phobius"/>
    </source>
</evidence>
<evidence type="ECO:0000256" key="2">
    <source>
        <dbReference type="ARBA" id="ARBA00022692"/>
    </source>
</evidence>
<dbReference type="NCBIfam" id="TIGR03061">
    <property type="entry name" value="pip_yhgE_Nterm"/>
    <property type="match status" value="1"/>
</dbReference>
<evidence type="ECO:0000256" key="4">
    <source>
        <dbReference type="ARBA" id="ARBA00023136"/>
    </source>
</evidence>
<feature type="transmembrane region" description="Helical" evidence="6">
    <location>
        <begin position="591"/>
        <end position="613"/>
    </location>
</feature>
<dbReference type="PANTHER" id="PTHR43077:SF5">
    <property type="entry name" value="PHAGE INFECTION PROTEIN"/>
    <property type="match status" value="1"/>
</dbReference>
<feature type="domain" description="ABC-2 type transporter transmembrane" evidence="7">
    <location>
        <begin position="21"/>
        <end position="160"/>
    </location>
</feature>
<proteinExistence type="predicted"/>
<sequence>MKLALFELRRFRRALLSRVALVVLTLIPLLYGALYLWAFWDPYGNLKRIPVALVNEDRPAKAPDGSTIHAGQDLTDELINRNVFAWHAASLKDADKGLANGSYHLIFHIPADFSSSLASPLDKARDPERGKLVVVNDDATNYLSGLLARSAFTEVRAAAAKSTAQRYFNKMLIGFTDLKAETEKAANGAGQLADGTQRAHGGANQVADGADRAAGGAGQLASGLAAANKGASDLATGLAALDAGSAQLADGSAQVAGGTQLLASKVDALDDQAGPILRRDAPLIQRAAQLIAAGANTAADNADQLPGLSEKALQSAKAAQAIVNQFVSSPAGQQLPPEQRDKLTNGAAQAVTDTQTLYDAVHRVDVPTLRNNLKELAGIAQQIADAAPHLADDLGGARRQVDQLNAGAQAVAVGADRLHQGAAQASGGAKTLNGGLYRLSTGARQLDSGLAALSDGTHQLANGLSTLESGAGQLADGLAGGAQKIPGYDPDERVKRSGVLGDPVELNRQARHAAATYGVGFAPYFLALALWVGAMITYMLLRPVTRRYLVSAAPAVRVALAGWLPAVVIGLVQASVLLLVLWSALGLTPVHPIGTLGFLFLVAVAFTAILQWLGAQLGPAGRLVALALLMLQLTSSGGTYPVQTTPAFFQHIHPFLPMTYVVDSLRHLIDGGPAGTVIKGSLVLAGFAAAAFGLTTLAAWRGRRLSPSKLHPDLVM</sequence>
<name>A0ABX0Y4M1_9ACTN</name>